<protein>
    <recommendedName>
        <fullName evidence="1">Peptidase metallopeptidase domain-containing protein</fullName>
    </recommendedName>
</protein>
<dbReference type="Gene3D" id="3.40.390.10">
    <property type="entry name" value="Collagenase (Catalytic Domain)"/>
    <property type="match status" value="1"/>
</dbReference>
<dbReference type="SUPFAM" id="SSF55486">
    <property type="entry name" value="Metalloproteases ('zincins'), catalytic domain"/>
    <property type="match status" value="1"/>
</dbReference>
<dbReference type="InterPro" id="IPR024079">
    <property type="entry name" value="MetalloPept_cat_dom_sf"/>
</dbReference>
<dbReference type="GO" id="GO:0004222">
    <property type="term" value="F:metalloendopeptidase activity"/>
    <property type="evidence" value="ECO:0007669"/>
    <property type="project" value="InterPro"/>
</dbReference>
<dbReference type="RefSeq" id="WP_110115928.1">
    <property type="nucleotide sequence ID" value="NZ_CP029603.2"/>
</dbReference>
<reference evidence="2" key="1">
    <citation type="submission" date="2020-05" db="EMBL/GenBank/DDBJ databases">
        <title>Complete genome sequence of Bradyrhizobium diazoefficiens XF2 isolated from soybean nodule.</title>
        <authorList>
            <person name="Noda R."/>
            <person name="Kakizaki K."/>
            <person name="Minamisawa K."/>
        </authorList>
    </citation>
    <scope>NUCLEOTIDE SEQUENCE</scope>
    <source>
        <strain evidence="2">XF2</strain>
    </source>
</reference>
<reference evidence="3" key="2">
    <citation type="submission" date="2020-05" db="EMBL/GenBank/DDBJ databases">
        <title>Complete genome sequence of Bradyrhizobium diazoefficiens XF8 isolated from soybean nodule.</title>
        <authorList>
            <person name="Noda R."/>
            <person name="Kakizaki K."/>
            <person name="Minamisawa K."/>
        </authorList>
    </citation>
    <scope>NUCLEOTIDE SEQUENCE</scope>
    <source>
        <strain evidence="3">XF8</strain>
    </source>
</reference>
<gene>
    <name evidence="2" type="ORF">XF2B_13590</name>
    <name evidence="3" type="ORF">XF8B_13860</name>
</gene>
<dbReference type="GO" id="GO:0006508">
    <property type="term" value="P:proteolysis"/>
    <property type="evidence" value="ECO:0007669"/>
    <property type="project" value="InterPro"/>
</dbReference>
<organism evidence="2">
    <name type="scientific">Bradyrhizobium diazoefficiens</name>
    <dbReference type="NCBI Taxonomy" id="1355477"/>
    <lineage>
        <taxon>Bacteria</taxon>
        <taxon>Pseudomonadati</taxon>
        <taxon>Pseudomonadota</taxon>
        <taxon>Alphaproteobacteria</taxon>
        <taxon>Hyphomicrobiales</taxon>
        <taxon>Nitrobacteraceae</taxon>
        <taxon>Bradyrhizobium</taxon>
    </lineage>
</organism>
<dbReference type="InterPro" id="IPR006026">
    <property type="entry name" value="Peptidase_Metallo"/>
</dbReference>
<accession>A0A809XLE1</accession>
<sequence>MDEHRYCSSLDIMPGGSSETARGLARRAALLNSAFWGRGARLTVGFLEGSVALQRRVETIAQRWPSETNADFSLEFWIEPPRNAAQANIRISFQPDKGSWSVLGKYARETAPSKATMNLGWMTTELDEEKADAVVLHEFGHALGLIHEHLNPSQTIDWNEENVRADLKRTQGWDDTTIEANMFARPKPEDVFATDVDALSIMMYPIPPSWTNNGYTTGFNSRLTDTDKSLIRAAYGARSPFGRTG</sequence>
<dbReference type="InterPro" id="IPR001506">
    <property type="entry name" value="Peptidase_M12A"/>
</dbReference>
<dbReference type="SMART" id="SM00235">
    <property type="entry name" value="ZnMc"/>
    <property type="match status" value="1"/>
</dbReference>
<name>A0A809XLE1_9BRAD</name>
<dbReference type="GO" id="GO:0008270">
    <property type="term" value="F:zinc ion binding"/>
    <property type="evidence" value="ECO:0007669"/>
    <property type="project" value="InterPro"/>
</dbReference>
<evidence type="ECO:0000313" key="3">
    <source>
        <dbReference type="EMBL" id="BCE71275.1"/>
    </source>
</evidence>
<dbReference type="EMBL" id="AP023092">
    <property type="protein sequence ID" value="BCE27590.1"/>
    <property type="molecule type" value="Genomic_DNA"/>
</dbReference>
<feature type="domain" description="Peptidase metallopeptidase" evidence="1">
    <location>
        <begin position="32"/>
        <end position="185"/>
    </location>
</feature>
<evidence type="ECO:0000259" key="1">
    <source>
        <dbReference type="SMART" id="SM00235"/>
    </source>
</evidence>
<dbReference type="EMBL" id="AP023097">
    <property type="protein sequence ID" value="BCE71275.1"/>
    <property type="molecule type" value="Genomic_DNA"/>
</dbReference>
<dbReference type="AlphaFoldDB" id="A0A809XLE1"/>
<evidence type="ECO:0000313" key="2">
    <source>
        <dbReference type="EMBL" id="BCE27590.1"/>
    </source>
</evidence>
<dbReference type="Pfam" id="PF01400">
    <property type="entry name" value="Astacin"/>
    <property type="match status" value="1"/>
</dbReference>
<proteinExistence type="predicted"/>